<dbReference type="Proteomes" id="UP000053240">
    <property type="component" value="Unassembled WGS sequence"/>
</dbReference>
<keyword evidence="5" id="KW-0325">Glycoprotein</keyword>
<evidence type="ECO:0000256" key="4">
    <source>
        <dbReference type="ARBA" id="ARBA00023157"/>
    </source>
</evidence>
<dbReference type="AlphaFoldDB" id="A0A194R2U2"/>
<name>A0A194R2U2_PAPMA</name>
<dbReference type="InterPro" id="IPR019826">
    <property type="entry name" value="Carboxylesterase_B_AS"/>
</dbReference>
<dbReference type="EMBL" id="KQ460845">
    <property type="protein sequence ID" value="KPJ12017.1"/>
    <property type="molecule type" value="Genomic_DNA"/>
</dbReference>
<evidence type="ECO:0000259" key="7">
    <source>
        <dbReference type="Pfam" id="PF00135"/>
    </source>
</evidence>
<dbReference type="Gene3D" id="3.40.50.1820">
    <property type="entry name" value="alpha/beta hydrolase"/>
    <property type="match status" value="1"/>
</dbReference>
<evidence type="ECO:0000313" key="8">
    <source>
        <dbReference type="EMBL" id="KPJ12017.1"/>
    </source>
</evidence>
<dbReference type="InterPro" id="IPR050309">
    <property type="entry name" value="Type-B_Carboxylest/Lipase"/>
</dbReference>
<reference evidence="8 9" key="1">
    <citation type="journal article" date="2015" name="Nat. Commun.">
        <title>Outbred genome sequencing and CRISPR/Cas9 gene editing in butterflies.</title>
        <authorList>
            <person name="Li X."/>
            <person name="Fan D."/>
            <person name="Zhang W."/>
            <person name="Liu G."/>
            <person name="Zhang L."/>
            <person name="Zhao L."/>
            <person name="Fang X."/>
            <person name="Chen L."/>
            <person name="Dong Y."/>
            <person name="Chen Y."/>
            <person name="Ding Y."/>
            <person name="Zhao R."/>
            <person name="Feng M."/>
            <person name="Zhu Y."/>
            <person name="Feng Y."/>
            <person name="Jiang X."/>
            <person name="Zhu D."/>
            <person name="Xiang H."/>
            <person name="Feng X."/>
            <person name="Li S."/>
            <person name="Wang J."/>
            <person name="Zhang G."/>
            <person name="Kronforst M.R."/>
            <person name="Wang W."/>
        </authorList>
    </citation>
    <scope>NUCLEOTIDE SEQUENCE [LARGE SCALE GENOMIC DNA]</scope>
    <source>
        <strain evidence="8">Ya'a_city_454_Pm</strain>
        <tissue evidence="8">Whole body</tissue>
    </source>
</reference>
<dbReference type="Pfam" id="PF00135">
    <property type="entry name" value="COesterase"/>
    <property type="match status" value="1"/>
</dbReference>
<dbReference type="PROSITE" id="PS00122">
    <property type="entry name" value="CARBOXYLESTERASE_B_1"/>
    <property type="match status" value="1"/>
</dbReference>
<evidence type="ECO:0000256" key="5">
    <source>
        <dbReference type="ARBA" id="ARBA00023180"/>
    </source>
</evidence>
<dbReference type="PANTHER" id="PTHR11559">
    <property type="entry name" value="CARBOXYLESTERASE"/>
    <property type="match status" value="1"/>
</dbReference>
<proteinExistence type="inferred from homology"/>
<sequence>MDRLAILSFHLPRRGPLPTDLAVCGSKHVPCGEYLLLATLSTRQRKETGGGRVVASMFLSRFNLFKYSFTMVIVTINQGDLRGVLCKSGNVEYCAFKGIPYAQPPIGALRFKAPEPPRPWTGIRDASQHGAVCPQYNERLDRIEAGSEDCLYINVYSKSLTPLQPLPVLVWIHGGGFYTGSGNSDFYGPEFFMEHDVVLVTFNYRLEVLGFLCLDNEDVPGNAGLKDQVMALKWVKNNISAFGGDPGNVTIFGCSAGAASTSYHLTSKMSEGLFNKAICQSGVCLNEWSYNLYAKKRAFQLGKLLGKETEDELELLDFLRQLPASSLVNIKLPALDVEHRDLADSIYFGPVIEKCNLKIEKFITEPPYESMKGGRVADVPIIVGYTTAEGIETARKINHLLIYLTKIGSIVPREIKLKVNADVLECIDMKIRDKYFNGKIITNNMLQELTDLHTYSLFTYNIYRYATYCAKTNSSPVYLYKFAAETERNFAKGNYKMDHLNGVCHADELPYLFNVTCLNIPLTDNSIPIIKEMVGLWTSFARTGNPTESRNITWKPYTGKTKHCYVISKTCVCSENPDSDHIDFWEEIYANVFDGDTKCNN</sequence>
<comment type="similarity">
    <text evidence="1 6">Belongs to the type-B carboxylesterase/lipase family.</text>
</comment>
<evidence type="ECO:0000256" key="1">
    <source>
        <dbReference type="ARBA" id="ARBA00005964"/>
    </source>
</evidence>
<evidence type="ECO:0000256" key="6">
    <source>
        <dbReference type="RuleBase" id="RU361235"/>
    </source>
</evidence>
<protein>
    <recommendedName>
        <fullName evidence="6">Carboxylic ester hydrolase</fullName>
        <ecNumber evidence="6">3.1.1.-</ecNumber>
    </recommendedName>
</protein>
<keyword evidence="2" id="KW-0719">Serine esterase</keyword>
<dbReference type="InterPro" id="IPR029058">
    <property type="entry name" value="AB_hydrolase_fold"/>
</dbReference>
<evidence type="ECO:0000313" key="9">
    <source>
        <dbReference type="Proteomes" id="UP000053240"/>
    </source>
</evidence>
<gene>
    <name evidence="8" type="ORF">RR48_06387</name>
</gene>
<feature type="domain" description="Carboxylesterase type B" evidence="7">
    <location>
        <begin position="73"/>
        <end position="585"/>
    </location>
</feature>
<keyword evidence="9" id="KW-1185">Reference proteome</keyword>
<dbReference type="EC" id="3.1.1.-" evidence="6"/>
<organism evidence="8 9">
    <name type="scientific">Papilio machaon</name>
    <name type="common">Old World swallowtail butterfly</name>
    <dbReference type="NCBI Taxonomy" id="76193"/>
    <lineage>
        <taxon>Eukaryota</taxon>
        <taxon>Metazoa</taxon>
        <taxon>Ecdysozoa</taxon>
        <taxon>Arthropoda</taxon>
        <taxon>Hexapoda</taxon>
        <taxon>Insecta</taxon>
        <taxon>Pterygota</taxon>
        <taxon>Neoptera</taxon>
        <taxon>Endopterygota</taxon>
        <taxon>Lepidoptera</taxon>
        <taxon>Glossata</taxon>
        <taxon>Ditrysia</taxon>
        <taxon>Papilionoidea</taxon>
        <taxon>Papilionidae</taxon>
        <taxon>Papilioninae</taxon>
        <taxon>Papilio</taxon>
    </lineage>
</organism>
<dbReference type="InParanoid" id="A0A194R2U2"/>
<keyword evidence="3 6" id="KW-0378">Hydrolase</keyword>
<evidence type="ECO:0000256" key="3">
    <source>
        <dbReference type="ARBA" id="ARBA00022801"/>
    </source>
</evidence>
<accession>A0A194R2U2</accession>
<dbReference type="GO" id="GO:0052689">
    <property type="term" value="F:carboxylic ester hydrolase activity"/>
    <property type="evidence" value="ECO:0007669"/>
    <property type="project" value="UniProtKB-KW"/>
</dbReference>
<dbReference type="InterPro" id="IPR002018">
    <property type="entry name" value="CarbesteraseB"/>
</dbReference>
<dbReference type="SUPFAM" id="SSF53474">
    <property type="entry name" value="alpha/beta-Hydrolases"/>
    <property type="match status" value="1"/>
</dbReference>
<evidence type="ECO:0000256" key="2">
    <source>
        <dbReference type="ARBA" id="ARBA00022487"/>
    </source>
</evidence>
<keyword evidence="4" id="KW-1015">Disulfide bond</keyword>